<sequence length="126" mass="13473">MNGSDRYEVLSLLSESSALTLQMSELAAGTNASLSRLSHVASRLERRGWITRQACPGDGRASQAVLTQAGLARIVEAAPHHVRAVRELVIDALTPTQLRQLAAAAARITRRVDGHDAARATAGPRR</sequence>
<dbReference type="GO" id="GO:0006950">
    <property type="term" value="P:response to stress"/>
    <property type="evidence" value="ECO:0007669"/>
    <property type="project" value="TreeGrafter"/>
</dbReference>
<dbReference type="SUPFAM" id="SSF46785">
    <property type="entry name" value="Winged helix' DNA-binding domain"/>
    <property type="match status" value="1"/>
</dbReference>
<dbReference type="AlphaFoldDB" id="A0A2I2KQX6"/>
<dbReference type="PANTHER" id="PTHR33164">
    <property type="entry name" value="TRANSCRIPTIONAL REGULATOR, MARR FAMILY"/>
    <property type="match status" value="1"/>
</dbReference>
<gene>
    <name evidence="2" type="ORF">FRACA_2180008</name>
</gene>
<dbReference type="EMBL" id="FZMO01000133">
    <property type="protein sequence ID" value="SNQ48050.1"/>
    <property type="molecule type" value="Genomic_DNA"/>
</dbReference>
<dbReference type="GO" id="GO:0003700">
    <property type="term" value="F:DNA-binding transcription factor activity"/>
    <property type="evidence" value="ECO:0007669"/>
    <property type="project" value="InterPro"/>
</dbReference>
<evidence type="ECO:0000313" key="3">
    <source>
        <dbReference type="Proteomes" id="UP000234331"/>
    </source>
</evidence>
<dbReference type="OrthoDB" id="3526267at2"/>
<evidence type="ECO:0000259" key="1">
    <source>
        <dbReference type="PROSITE" id="PS50995"/>
    </source>
</evidence>
<dbReference type="InterPro" id="IPR000835">
    <property type="entry name" value="HTH_MarR-typ"/>
</dbReference>
<keyword evidence="3" id="KW-1185">Reference proteome</keyword>
<dbReference type="Gene3D" id="1.10.10.10">
    <property type="entry name" value="Winged helix-like DNA-binding domain superfamily/Winged helix DNA-binding domain"/>
    <property type="match status" value="1"/>
</dbReference>
<dbReference type="PROSITE" id="PS50995">
    <property type="entry name" value="HTH_MARR_2"/>
    <property type="match status" value="1"/>
</dbReference>
<evidence type="ECO:0000313" key="2">
    <source>
        <dbReference type="EMBL" id="SNQ48050.1"/>
    </source>
</evidence>
<dbReference type="Proteomes" id="UP000234331">
    <property type="component" value="Unassembled WGS sequence"/>
</dbReference>
<proteinExistence type="predicted"/>
<dbReference type="InterPro" id="IPR036390">
    <property type="entry name" value="WH_DNA-bd_sf"/>
</dbReference>
<dbReference type="SMART" id="SM00347">
    <property type="entry name" value="HTH_MARR"/>
    <property type="match status" value="1"/>
</dbReference>
<protein>
    <submittedName>
        <fullName evidence="2">MarR-family transcriptional regulator</fullName>
    </submittedName>
</protein>
<organism evidence="2 3">
    <name type="scientific">Frankia canadensis</name>
    <dbReference type="NCBI Taxonomy" id="1836972"/>
    <lineage>
        <taxon>Bacteria</taxon>
        <taxon>Bacillati</taxon>
        <taxon>Actinomycetota</taxon>
        <taxon>Actinomycetes</taxon>
        <taxon>Frankiales</taxon>
        <taxon>Frankiaceae</taxon>
        <taxon>Frankia</taxon>
    </lineage>
</organism>
<dbReference type="RefSeq" id="WP_101831800.1">
    <property type="nucleotide sequence ID" value="NZ_FZMO01000133.1"/>
</dbReference>
<feature type="domain" description="HTH marR-type" evidence="1">
    <location>
        <begin position="1"/>
        <end position="110"/>
    </location>
</feature>
<reference evidence="2 3" key="1">
    <citation type="submission" date="2017-06" db="EMBL/GenBank/DDBJ databases">
        <authorList>
            <person name="Kim H.J."/>
            <person name="Triplett B.A."/>
        </authorList>
    </citation>
    <scope>NUCLEOTIDE SEQUENCE [LARGE SCALE GENOMIC DNA]</scope>
    <source>
        <strain evidence="2">FRACA_ARgP5</strain>
    </source>
</reference>
<dbReference type="PANTHER" id="PTHR33164:SF99">
    <property type="entry name" value="MARR FAMILY REGULATORY PROTEIN"/>
    <property type="match status" value="1"/>
</dbReference>
<name>A0A2I2KQX6_9ACTN</name>
<dbReference type="InterPro" id="IPR036388">
    <property type="entry name" value="WH-like_DNA-bd_sf"/>
</dbReference>
<dbReference type="Pfam" id="PF01047">
    <property type="entry name" value="MarR"/>
    <property type="match status" value="1"/>
</dbReference>
<accession>A0A2I2KQX6</accession>
<dbReference type="InterPro" id="IPR039422">
    <property type="entry name" value="MarR/SlyA-like"/>
</dbReference>